<organism evidence="3 4">
    <name type="scientific">Thalassiosira oceanica</name>
    <name type="common">Marine diatom</name>
    <dbReference type="NCBI Taxonomy" id="159749"/>
    <lineage>
        <taxon>Eukaryota</taxon>
        <taxon>Sar</taxon>
        <taxon>Stramenopiles</taxon>
        <taxon>Ochrophyta</taxon>
        <taxon>Bacillariophyta</taxon>
        <taxon>Coscinodiscophyceae</taxon>
        <taxon>Thalassiosirophycidae</taxon>
        <taxon>Thalassiosirales</taxon>
        <taxon>Thalassiosiraceae</taxon>
        <taxon>Thalassiosira</taxon>
    </lineage>
</organism>
<dbReference type="GO" id="GO:0003876">
    <property type="term" value="F:AMP deaminase activity"/>
    <property type="evidence" value="ECO:0007669"/>
    <property type="project" value="InterPro"/>
</dbReference>
<evidence type="ECO:0000256" key="2">
    <source>
        <dbReference type="SAM" id="MobiDB-lite"/>
    </source>
</evidence>
<dbReference type="SUPFAM" id="SSF51556">
    <property type="entry name" value="Metallo-dependent hydrolases"/>
    <property type="match status" value="1"/>
</dbReference>
<gene>
    <name evidence="3" type="ORF">THAOC_01659</name>
</gene>
<evidence type="ECO:0000313" key="3">
    <source>
        <dbReference type="EMBL" id="EJK76570.1"/>
    </source>
</evidence>
<dbReference type="EMBL" id="AGNL01001992">
    <property type="protein sequence ID" value="EJK76570.1"/>
    <property type="molecule type" value="Genomic_DNA"/>
</dbReference>
<comment type="caution">
    <text evidence="3">The sequence shown here is derived from an EMBL/GenBank/DDBJ whole genome shotgun (WGS) entry which is preliminary data.</text>
</comment>
<keyword evidence="4" id="KW-1185">Reference proteome</keyword>
<dbReference type="InterPro" id="IPR032466">
    <property type="entry name" value="Metal_Hydrolase"/>
</dbReference>
<feature type="region of interest" description="Disordered" evidence="2">
    <location>
        <begin position="152"/>
        <end position="302"/>
    </location>
</feature>
<feature type="compositionally biased region" description="Basic and acidic residues" evidence="2">
    <location>
        <begin position="170"/>
        <end position="180"/>
    </location>
</feature>
<dbReference type="eggNOG" id="KOG1096">
    <property type="taxonomic scope" value="Eukaryota"/>
</dbReference>
<dbReference type="Gene3D" id="3.20.20.140">
    <property type="entry name" value="Metal-dependent hydrolases"/>
    <property type="match status" value="1"/>
</dbReference>
<dbReference type="GO" id="GO:0005829">
    <property type="term" value="C:cytosol"/>
    <property type="evidence" value="ECO:0007669"/>
    <property type="project" value="TreeGrafter"/>
</dbReference>
<protein>
    <submittedName>
        <fullName evidence="3">Uncharacterized protein</fullName>
    </submittedName>
</protein>
<feature type="compositionally biased region" description="Basic and acidic residues" evidence="2">
    <location>
        <begin position="272"/>
        <end position="294"/>
    </location>
</feature>
<dbReference type="AlphaFoldDB" id="K0TGM8"/>
<dbReference type="PANTHER" id="PTHR11359">
    <property type="entry name" value="AMP DEAMINASE"/>
    <property type="match status" value="1"/>
</dbReference>
<dbReference type="PANTHER" id="PTHR11359:SF0">
    <property type="entry name" value="AMP DEAMINASE"/>
    <property type="match status" value="1"/>
</dbReference>
<accession>K0TGM8</accession>
<dbReference type="Proteomes" id="UP000266841">
    <property type="component" value="Unassembled WGS sequence"/>
</dbReference>
<dbReference type="OrthoDB" id="1723809at2759"/>
<dbReference type="GO" id="GO:0046033">
    <property type="term" value="P:AMP metabolic process"/>
    <property type="evidence" value="ECO:0007669"/>
    <property type="project" value="TreeGrafter"/>
</dbReference>
<dbReference type="GO" id="GO:0032264">
    <property type="term" value="P:IMP salvage"/>
    <property type="evidence" value="ECO:0007669"/>
    <property type="project" value="InterPro"/>
</dbReference>
<name>K0TGM8_THAOC</name>
<proteinExistence type="inferred from homology"/>
<feature type="compositionally biased region" description="Basic and acidic residues" evidence="2">
    <location>
        <begin position="223"/>
        <end position="249"/>
    </location>
</feature>
<evidence type="ECO:0000313" key="4">
    <source>
        <dbReference type="Proteomes" id="UP000266841"/>
    </source>
</evidence>
<evidence type="ECO:0000256" key="1">
    <source>
        <dbReference type="ARBA" id="ARBA00006676"/>
    </source>
</evidence>
<sequence length="302" mass="33802">MLENLFGPLFDATLRPEEHPEVAELLTHIVGFDSVDDEGAPEAPLTSAEPASWTSEENPAYSWQLYHIWANLEVLNRVRESRGLNTFAFRPHAGETGETMHLAATYMLCRSINHGINLDRQVSLQYLYYLDQRKPNPSLSQGRTVRQPALEQLPVQEDAPEPLPEAVQARPERDPVDRRPAPVPHERRRAPRGVLGRQGVVRPKHDRHIRDRAELGVPVRLRGPPEGEVARRELQEGSDALRRDQDARAPDPVQVQGGAPGAGAPARRYARRREGRDSAPGDDGPVRRGAERTATHTIRQHG</sequence>
<comment type="similarity">
    <text evidence="1">Belongs to the metallo-dependent hydrolases superfamily. Adenosine and AMP deaminases family.</text>
</comment>
<reference evidence="3 4" key="1">
    <citation type="journal article" date="2012" name="Genome Biol.">
        <title>Genome and low-iron response of an oceanic diatom adapted to chronic iron limitation.</title>
        <authorList>
            <person name="Lommer M."/>
            <person name="Specht M."/>
            <person name="Roy A.S."/>
            <person name="Kraemer L."/>
            <person name="Andreson R."/>
            <person name="Gutowska M.A."/>
            <person name="Wolf J."/>
            <person name="Bergner S.V."/>
            <person name="Schilhabel M.B."/>
            <person name="Klostermeier U.C."/>
            <person name="Beiko R.G."/>
            <person name="Rosenstiel P."/>
            <person name="Hippler M."/>
            <person name="Laroche J."/>
        </authorList>
    </citation>
    <scope>NUCLEOTIDE SEQUENCE [LARGE SCALE GENOMIC DNA]</scope>
    <source>
        <strain evidence="3 4">CCMP1005</strain>
    </source>
</reference>
<dbReference type="InterPro" id="IPR006329">
    <property type="entry name" value="AMPD"/>
</dbReference>
<dbReference type="Pfam" id="PF19326">
    <property type="entry name" value="AMP_deaminase"/>
    <property type="match status" value="1"/>
</dbReference>